<evidence type="ECO:0000256" key="1">
    <source>
        <dbReference type="SAM" id="MobiDB-lite"/>
    </source>
</evidence>
<proteinExistence type="predicted"/>
<dbReference type="EMBL" id="CAUJNA010003714">
    <property type="protein sequence ID" value="CAJ1408331.1"/>
    <property type="molecule type" value="Genomic_DNA"/>
</dbReference>
<reference evidence="2" key="1">
    <citation type="submission" date="2023-08" db="EMBL/GenBank/DDBJ databases">
        <authorList>
            <person name="Chen Y."/>
            <person name="Shah S."/>
            <person name="Dougan E. K."/>
            <person name="Thang M."/>
            <person name="Chan C."/>
        </authorList>
    </citation>
    <scope>NUCLEOTIDE SEQUENCE</scope>
</reference>
<gene>
    <name evidence="2" type="ORF">EVOR1521_LOCUS29770</name>
</gene>
<protein>
    <submittedName>
        <fullName evidence="2">Uncharacterized protein</fullName>
    </submittedName>
</protein>
<feature type="region of interest" description="Disordered" evidence="1">
    <location>
        <begin position="118"/>
        <end position="143"/>
    </location>
</feature>
<evidence type="ECO:0000313" key="2">
    <source>
        <dbReference type="EMBL" id="CAJ1408331.1"/>
    </source>
</evidence>
<keyword evidence="3" id="KW-1185">Reference proteome</keyword>
<dbReference type="Proteomes" id="UP001178507">
    <property type="component" value="Unassembled WGS sequence"/>
</dbReference>
<accession>A0AA36JNJ1</accession>
<name>A0AA36JNJ1_9DINO</name>
<comment type="caution">
    <text evidence="2">The sequence shown here is derived from an EMBL/GenBank/DDBJ whole genome shotgun (WGS) entry which is preliminary data.</text>
</comment>
<feature type="region of interest" description="Disordered" evidence="1">
    <location>
        <begin position="49"/>
        <end position="92"/>
    </location>
</feature>
<dbReference type="AlphaFoldDB" id="A0AA36JNJ1"/>
<organism evidence="2 3">
    <name type="scientific">Effrenium voratum</name>
    <dbReference type="NCBI Taxonomy" id="2562239"/>
    <lineage>
        <taxon>Eukaryota</taxon>
        <taxon>Sar</taxon>
        <taxon>Alveolata</taxon>
        <taxon>Dinophyceae</taxon>
        <taxon>Suessiales</taxon>
        <taxon>Symbiodiniaceae</taxon>
        <taxon>Effrenium</taxon>
    </lineage>
</organism>
<feature type="compositionally biased region" description="Low complexity" evidence="1">
    <location>
        <begin position="118"/>
        <end position="130"/>
    </location>
</feature>
<sequence length="174" mass="19141">MADPMVEGDAGAENIEMGLQDLPEGEWFLPIIFQPPVYETMELSPGVSMIDMNTGRKRSQPPLHGQMSRQEYLSAKGGSSPPSEEVHTDPLEAPVDANVADIQQQFQVLSLLYPPMRLRSPSSRPATAPSRRSRAFVPHPKDKVMGGTIVADKELLQKLFGTKQAEGAKCRSQR</sequence>
<evidence type="ECO:0000313" key="3">
    <source>
        <dbReference type="Proteomes" id="UP001178507"/>
    </source>
</evidence>